<evidence type="ECO:0000313" key="1">
    <source>
        <dbReference type="EMBL" id="QBZ61103.1"/>
    </source>
</evidence>
<organism evidence="1 2">
    <name type="scientific">Pyricularia oryzae</name>
    <name type="common">Rice blast fungus</name>
    <name type="synonym">Magnaporthe oryzae</name>
    <dbReference type="NCBI Taxonomy" id="318829"/>
    <lineage>
        <taxon>Eukaryota</taxon>
        <taxon>Fungi</taxon>
        <taxon>Dikarya</taxon>
        <taxon>Ascomycota</taxon>
        <taxon>Pezizomycotina</taxon>
        <taxon>Sordariomycetes</taxon>
        <taxon>Sordariomycetidae</taxon>
        <taxon>Magnaporthales</taxon>
        <taxon>Pyriculariaceae</taxon>
        <taxon>Pyricularia</taxon>
    </lineage>
</organism>
<evidence type="ECO:0000313" key="2">
    <source>
        <dbReference type="Proteomes" id="UP000294847"/>
    </source>
</evidence>
<accession>A0A4P7NGQ5</accession>
<gene>
    <name evidence="1" type="ORF">PoMZ_08049</name>
</gene>
<reference evidence="1 2" key="1">
    <citation type="journal article" date="2019" name="Mol. Biol. Evol.">
        <title>Blast fungal genomes show frequent chromosomal changes, gene gains and losses, and effector gene turnover.</title>
        <authorList>
            <person name="Gomez Luciano L.B."/>
            <person name="Jason Tsai I."/>
            <person name="Chuma I."/>
            <person name="Tosa Y."/>
            <person name="Chen Y.H."/>
            <person name="Li J.Y."/>
            <person name="Li M.Y."/>
            <person name="Jade Lu M.Y."/>
            <person name="Nakayashiki H."/>
            <person name="Li W.H."/>
        </authorList>
    </citation>
    <scope>NUCLEOTIDE SEQUENCE [LARGE SCALE GENOMIC DNA]</scope>
    <source>
        <strain evidence="1">MZ5-1-6</strain>
    </source>
</reference>
<dbReference type="EMBL" id="CP034207">
    <property type="protein sequence ID" value="QBZ61103.1"/>
    <property type="molecule type" value="Genomic_DNA"/>
</dbReference>
<dbReference type="Proteomes" id="UP000294847">
    <property type="component" value="Chromosome 4"/>
</dbReference>
<name>A0A4P7NGQ5_PYROR</name>
<dbReference type="AlphaFoldDB" id="A0A4P7NGQ5"/>
<protein>
    <submittedName>
        <fullName evidence="1">Uncharacterized protein</fullName>
    </submittedName>
</protein>
<proteinExistence type="predicted"/>
<sequence>MKEDETAPFFPVAHGTGGLLGPAPRISEALGRSGLKLIQIPALPRGNRHGPRRRAS</sequence>